<name>A0A0F5EVF9_AVIPA</name>
<dbReference type="InterPro" id="IPR027574">
    <property type="entry name" value="Thiaminase_II"/>
</dbReference>
<evidence type="ECO:0000313" key="5">
    <source>
        <dbReference type="Proteomes" id="UP000254620"/>
    </source>
</evidence>
<reference evidence="4 5" key="1">
    <citation type="submission" date="2018-06" db="EMBL/GenBank/DDBJ databases">
        <authorList>
            <consortium name="Pathogen Informatics"/>
            <person name="Doyle S."/>
        </authorList>
    </citation>
    <scope>NUCLEOTIDE SEQUENCE [LARGE SCALE GENOMIC DNA]</scope>
    <source>
        <strain evidence="4 5">NCTC10926</strain>
    </source>
</reference>
<organism evidence="4 5">
    <name type="scientific">Avibacterium paragallinarum</name>
    <name type="common">Haemophilus gallinarum</name>
    <dbReference type="NCBI Taxonomy" id="728"/>
    <lineage>
        <taxon>Bacteria</taxon>
        <taxon>Pseudomonadati</taxon>
        <taxon>Pseudomonadota</taxon>
        <taxon>Gammaproteobacteria</taxon>
        <taxon>Pasteurellales</taxon>
        <taxon>Pasteurellaceae</taxon>
        <taxon>Avibacterium</taxon>
    </lineage>
</organism>
<evidence type="ECO:0000256" key="1">
    <source>
        <dbReference type="RuleBase" id="RU363093"/>
    </source>
</evidence>
<proteinExistence type="inferred from homology"/>
<dbReference type="Gene3D" id="1.20.910.10">
    <property type="entry name" value="Heme oxygenase-like"/>
    <property type="match status" value="1"/>
</dbReference>
<sequence>MLTVSHLIENSQPYWDNYIRHAFVQQLNNGTLATKSFQHYLQQDYLYLFQYSRALSLGIFKADNFAEIHVAHQANDLLLKEIQLHIEFCREWGISEQALQNVPESTACVAYTRYVLDCGVKGGLAELYTALAPCMLGYAEIGKHLSQQPPTPNNPYQKWIDTYGAADFQQAAADFTAMLNGLYEGLSEKQTQQLQQIFTTATRMEIDFWQMGLDLS</sequence>
<dbReference type="PANTHER" id="PTHR43198:SF2">
    <property type="entry name" value="SI:CH1073-67J19.1-RELATED"/>
    <property type="match status" value="1"/>
</dbReference>
<evidence type="ECO:0000259" key="2">
    <source>
        <dbReference type="Pfam" id="PF03070"/>
    </source>
</evidence>
<dbReference type="EC" id="3.5.99.2" evidence="1"/>
<dbReference type="EMBL" id="UFSW01000001">
    <property type="protein sequence ID" value="SUU97134.1"/>
    <property type="molecule type" value="Genomic_DNA"/>
</dbReference>
<dbReference type="OrthoDB" id="34166at2"/>
<dbReference type="GO" id="GO:0005829">
    <property type="term" value="C:cytosol"/>
    <property type="evidence" value="ECO:0007669"/>
    <property type="project" value="TreeGrafter"/>
</dbReference>
<comment type="pathway">
    <text evidence="1">Cofactor biosynthesis; thiamine diphosphate biosynthesis.</text>
</comment>
<dbReference type="InterPro" id="IPR016084">
    <property type="entry name" value="Haem_Oase-like_multi-hlx"/>
</dbReference>
<dbReference type="GO" id="GO:0050334">
    <property type="term" value="F:thiaminase activity"/>
    <property type="evidence" value="ECO:0007669"/>
    <property type="project" value="UniProtKB-EC"/>
</dbReference>
<evidence type="ECO:0000313" key="4">
    <source>
        <dbReference type="EMBL" id="SUU97134.1"/>
    </source>
</evidence>
<dbReference type="UniPathway" id="UPA00060"/>
<dbReference type="RefSeq" id="WP_046098973.1">
    <property type="nucleotide sequence ID" value="NZ_LAEN01000113.1"/>
</dbReference>
<feature type="domain" description="Thiaminase-2/PQQC" evidence="2">
    <location>
        <begin position="10"/>
        <end position="214"/>
    </location>
</feature>
<evidence type="ECO:0000313" key="6">
    <source>
        <dbReference type="Proteomes" id="UP000294229"/>
    </source>
</evidence>
<dbReference type="NCBIfam" id="TIGR04306">
    <property type="entry name" value="salvage_TenA"/>
    <property type="match status" value="1"/>
</dbReference>
<reference evidence="3 6" key="2">
    <citation type="submission" date="2018-11" db="EMBL/GenBank/DDBJ databases">
        <title>Sequencing Av. paragallinarum serogroups.</title>
        <authorList>
            <person name="Hellmuth J.E."/>
            <person name="Boucher C.E."/>
            <person name="Cason E.D."/>
        </authorList>
    </citation>
    <scope>NUCLEOTIDE SEQUENCE [LARGE SCALE GENOMIC DNA]</scope>
    <source>
        <strain evidence="3 6">SA-3</strain>
    </source>
</reference>
<accession>A0A0F5EVF9</accession>
<dbReference type="Pfam" id="PF03070">
    <property type="entry name" value="TENA_THI-4"/>
    <property type="match status" value="1"/>
</dbReference>
<dbReference type="Proteomes" id="UP000294229">
    <property type="component" value="Unassembled WGS sequence"/>
</dbReference>
<dbReference type="AlphaFoldDB" id="A0A0F5EVF9"/>
<dbReference type="EMBL" id="RQXS01000052">
    <property type="protein sequence ID" value="RZN57188.1"/>
    <property type="molecule type" value="Genomic_DNA"/>
</dbReference>
<dbReference type="Proteomes" id="UP000254620">
    <property type="component" value="Unassembled WGS sequence"/>
</dbReference>
<dbReference type="CDD" id="cd19367">
    <property type="entry name" value="TenA_C_ScTHI20-like"/>
    <property type="match status" value="1"/>
</dbReference>
<dbReference type="eggNOG" id="COG0819">
    <property type="taxonomic scope" value="Bacteria"/>
</dbReference>
<dbReference type="GO" id="GO:0009229">
    <property type="term" value="P:thiamine diphosphate biosynthetic process"/>
    <property type="evidence" value="ECO:0007669"/>
    <property type="project" value="UniProtKB-UniPathway"/>
</dbReference>
<dbReference type="STRING" id="728.VY92_06045"/>
<dbReference type="InterPro" id="IPR004305">
    <property type="entry name" value="Thiaminase-2/PQQC"/>
</dbReference>
<keyword evidence="1" id="KW-0784">Thiamine biosynthesis</keyword>
<dbReference type="SUPFAM" id="SSF48613">
    <property type="entry name" value="Heme oxygenase-like"/>
    <property type="match status" value="1"/>
</dbReference>
<dbReference type="GO" id="GO:0009228">
    <property type="term" value="P:thiamine biosynthetic process"/>
    <property type="evidence" value="ECO:0007669"/>
    <property type="project" value="UniProtKB-KW"/>
</dbReference>
<comment type="similarity">
    <text evidence="1">Belongs to the TenA family.</text>
</comment>
<protein>
    <recommendedName>
        <fullName evidence="1">Aminopyrimidine aminohydrolase</fullName>
        <ecNumber evidence="1">3.5.99.2</ecNumber>
    </recommendedName>
</protein>
<comment type="catalytic activity">
    <reaction evidence="1">
        <text>4-amino-5-aminomethyl-2-methylpyrimidine + H2O = 4-amino-5-hydroxymethyl-2-methylpyrimidine + NH4(+)</text>
        <dbReference type="Rhea" id="RHEA:31799"/>
        <dbReference type="ChEBI" id="CHEBI:15377"/>
        <dbReference type="ChEBI" id="CHEBI:16892"/>
        <dbReference type="ChEBI" id="CHEBI:28938"/>
        <dbReference type="ChEBI" id="CHEBI:63416"/>
        <dbReference type="EC" id="3.5.99.2"/>
    </reaction>
</comment>
<evidence type="ECO:0000313" key="3">
    <source>
        <dbReference type="EMBL" id="RZN57188.1"/>
    </source>
</evidence>
<dbReference type="InterPro" id="IPR050967">
    <property type="entry name" value="Thiamine_Salvage_TenA"/>
</dbReference>
<comment type="function">
    <text evidence="1">Catalyzes an amino-pyrimidine hydrolysis reaction at the C5' of the pyrimidine moiety of thiamine compounds, a reaction that is part of a thiamine salvage pathway.</text>
</comment>
<gene>
    <name evidence="4" type="primary">tenA</name>
    <name evidence="3" type="ORF">EIG79_09375</name>
    <name evidence="4" type="ORF">NCTC10926_00505</name>
</gene>
<comment type="catalytic activity">
    <reaction evidence="1">
        <text>thiamine + H2O = 5-(2-hydroxyethyl)-4-methylthiazole + 4-amino-5-hydroxymethyl-2-methylpyrimidine + H(+)</text>
        <dbReference type="Rhea" id="RHEA:17509"/>
        <dbReference type="ChEBI" id="CHEBI:15377"/>
        <dbReference type="ChEBI" id="CHEBI:15378"/>
        <dbReference type="ChEBI" id="CHEBI:16892"/>
        <dbReference type="ChEBI" id="CHEBI:17957"/>
        <dbReference type="ChEBI" id="CHEBI:18385"/>
        <dbReference type="EC" id="3.5.99.2"/>
    </reaction>
</comment>
<keyword evidence="1 4" id="KW-0378">Hydrolase</keyword>
<dbReference type="PANTHER" id="PTHR43198">
    <property type="entry name" value="BIFUNCTIONAL TH2 PROTEIN"/>
    <property type="match status" value="1"/>
</dbReference>